<name>A0A974D0T2_XENLA</name>
<evidence type="ECO:0000313" key="2">
    <source>
        <dbReference type="Proteomes" id="UP000694892"/>
    </source>
</evidence>
<organism evidence="1 2">
    <name type="scientific">Xenopus laevis</name>
    <name type="common">African clawed frog</name>
    <dbReference type="NCBI Taxonomy" id="8355"/>
    <lineage>
        <taxon>Eukaryota</taxon>
        <taxon>Metazoa</taxon>
        <taxon>Chordata</taxon>
        <taxon>Craniata</taxon>
        <taxon>Vertebrata</taxon>
        <taxon>Euteleostomi</taxon>
        <taxon>Amphibia</taxon>
        <taxon>Batrachia</taxon>
        <taxon>Anura</taxon>
        <taxon>Pipoidea</taxon>
        <taxon>Pipidae</taxon>
        <taxon>Xenopodinae</taxon>
        <taxon>Xenopus</taxon>
        <taxon>Xenopus</taxon>
    </lineage>
</organism>
<dbReference type="EMBL" id="CM004473">
    <property type="protein sequence ID" value="OCT82197.1"/>
    <property type="molecule type" value="Genomic_DNA"/>
</dbReference>
<reference evidence="2" key="1">
    <citation type="journal article" date="2016" name="Nature">
        <title>Genome evolution in the allotetraploid frog Xenopus laevis.</title>
        <authorList>
            <person name="Session A.M."/>
            <person name="Uno Y."/>
            <person name="Kwon T."/>
            <person name="Chapman J.A."/>
            <person name="Toyoda A."/>
            <person name="Takahashi S."/>
            <person name="Fukui A."/>
            <person name="Hikosaka A."/>
            <person name="Suzuki A."/>
            <person name="Kondo M."/>
            <person name="van Heeringen S.J."/>
            <person name="Quigley I."/>
            <person name="Heinz S."/>
            <person name="Ogino H."/>
            <person name="Ochi H."/>
            <person name="Hellsten U."/>
            <person name="Lyons J.B."/>
            <person name="Simakov O."/>
            <person name="Putnam N."/>
            <person name="Stites J."/>
            <person name="Kuroki Y."/>
            <person name="Tanaka T."/>
            <person name="Michiue T."/>
            <person name="Watanabe M."/>
            <person name="Bogdanovic O."/>
            <person name="Lister R."/>
            <person name="Georgiou G."/>
            <person name="Paranjpe S.S."/>
            <person name="van Kruijsbergen I."/>
            <person name="Shu S."/>
            <person name="Carlson J."/>
            <person name="Kinoshita T."/>
            <person name="Ohta Y."/>
            <person name="Mawaribuchi S."/>
            <person name="Jenkins J."/>
            <person name="Grimwood J."/>
            <person name="Schmutz J."/>
            <person name="Mitros T."/>
            <person name="Mozaffari S.V."/>
            <person name="Suzuki Y."/>
            <person name="Haramoto Y."/>
            <person name="Yamamoto T.S."/>
            <person name="Takagi C."/>
            <person name="Heald R."/>
            <person name="Miller K."/>
            <person name="Haudenschild C."/>
            <person name="Kitzman J."/>
            <person name="Nakayama T."/>
            <person name="Izutsu Y."/>
            <person name="Robert J."/>
            <person name="Fortriede J."/>
            <person name="Burns K."/>
            <person name="Lotay V."/>
            <person name="Karimi K."/>
            <person name="Yasuoka Y."/>
            <person name="Dichmann D.S."/>
            <person name="Flajnik M.F."/>
            <person name="Houston D.W."/>
            <person name="Shendure J."/>
            <person name="DuPasquier L."/>
            <person name="Vize P.D."/>
            <person name="Zorn A.M."/>
            <person name="Ito M."/>
            <person name="Marcotte E.M."/>
            <person name="Wallingford J.B."/>
            <person name="Ito Y."/>
            <person name="Asashima M."/>
            <person name="Ueno N."/>
            <person name="Matsuda Y."/>
            <person name="Veenstra G.J."/>
            <person name="Fujiyama A."/>
            <person name="Harland R.M."/>
            <person name="Taira M."/>
            <person name="Rokhsar D.S."/>
        </authorList>
    </citation>
    <scope>NUCLEOTIDE SEQUENCE [LARGE SCALE GENOMIC DNA]</scope>
    <source>
        <strain evidence="2">J</strain>
    </source>
</reference>
<sequence length="85" mass="9063">MIDASSCSNPCSDISYCNSTCCVSAGSSPLPCVGIVLCPVFFLKNKGPNSACESGCLLSCAFFFDLSFWGFPHLYFAGVRSFCFS</sequence>
<gene>
    <name evidence="1" type="ORF">XELAEV_18024711mg</name>
</gene>
<accession>A0A974D0T2</accession>
<dbReference type="AlphaFoldDB" id="A0A974D0T2"/>
<proteinExistence type="predicted"/>
<protein>
    <submittedName>
        <fullName evidence="1">Uncharacterized protein</fullName>
    </submittedName>
</protein>
<dbReference type="Proteomes" id="UP000694892">
    <property type="component" value="Chromosome 4S"/>
</dbReference>
<evidence type="ECO:0000313" key="1">
    <source>
        <dbReference type="EMBL" id="OCT82197.1"/>
    </source>
</evidence>